<protein>
    <submittedName>
        <fullName evidence="1">Uncharacterized protein</fullName>
    </submittedName>
</protein>
<evidence type="ECO:0000313" key="1">
    <source>
        <dbReference type="EMBL" id="RYR48457.1"/>
    </source>
</evidence>
<dbReference type="AlphaFoldDB" id="A0A445CBW2"/>
<dbReference type="STRING" id="3818.A0A445CBW2"/>
<name>A0A445CBW2_ARAHY</name>
<organism evidence="1 2">
    <name type="scientific">Arachis hypogaea</name>
    <name type="common">Peanut</name>
    <dbReference type="NCBI Taxonomy" id="3818"/>
    <lineage>
        <taxon>Eukaryota</taxon>
        <taxon>Viridiplantae</taxon>
        <taxon>Streptophyta</taxon>
        <taxon>Embryophyta</taxon>
        <taxon>Tracheophyta</taxon>
        <taxon>Spermatophyta</taxon>
        <taxon>Magnoliopsida</taxon>
        <taxon>eudicotyledons</taxon>
        <taxon>Gunneridae</taxon>
        <taxon>Pentapetalae</taxon>
        <taxon>rosids</taxon>
        <taxon>fabids</taxon>
        <taxon>Fabales</taxon>
        <taxon>Fabaceae</taxon>
        <taxon>Papilionoideae</taxon>
        <taxon>50 kb inversion clade</taxon>
        <taxon>dalbergioids sensu lato</taxon>
        <taxon>Dalbergieae</taxon>
        <taxon>Pterocarpus clade</taxon>
        <taxon>Arachis</taxon>
    </lineage>
</organism>
<keyword evidence="2" id="KW-1185">Reference proteome</keyword>
<dbReference type="Proteomes" id="UP000289738">
    <property type="component" value="Chromosome A07"/>
</dbReference>
<sequence length="135" mass="14887">MKTQAVSQRQPQKPGLDAAEVSIFKLTRDQLNKLKAKSKEDGNTVSYSSCEMLAGPACVQSKGTSNGSRNKVVYCDGWKSSLTWKDINIKVMLTQNLELQGNNDAVVLAELRWWRSTSDEPPLAPLPLCALFTEA</sequence>
<accession>A0A445CBW2</accession>
<comment type="caution">
    <text evidence="1">The sequence shown here is derived from an EMBL/GenBank/DDBJ whole genome shotgun (WGS) entry which is preliminary data.</text>
</comment>
<dbReference type="EMBL" id="SDMP01000007">
    <property type="protein sequence ID" value="RYR48457.1"/>
    <property type="molecule type" value="Genomic_DNA"/>
</dbReference>
<proteinExistence type="predicted"/>
<reference evidence="1 2" key="1">
    <citation type="submission" date="2019-01" db="EMBL/GenBank/DDBJ databases">
        <title>Sequencing of cultivated peanut Arachis hypogaea provides insights into genome evolution and oil improvement.</title>
        <authorList>
            <person name="Chen X."/>
        </authorList>
    </citation>
    <scope>NUCLEOTIDE SEQUENCE [LARGE SCALE GENOMIC DNA]</scope>
    <source>
        <strain evidence="2">cv. Fuhuasheng</strain>
        <tissue evidence="1">Leaves</tissue>
    </source>
</reference>
<gene>
    <name evidence="1" type="ORF">Ahy_A07g034484</name>
</gene>
<evidence type="ECO:0000313" key="2">
    <source>
        <dbReference type="Proteomes" id="UP000289738"/>
    </source>
</evidence>